<gene>
    <name evidence="2" type="ORF">B0H65DRAFT_509622</name>
</gene>
<proteinExistence type="predicted"/>
<evidence type="ECO:0000259" key="1">
    <source>
        <dbReference type="Pfam" id="PF06985"/>
    </source>
</evidence>
<evidence type="ECO:0000313" key="3">
    <source>
        <dbReference type="Proteomes" id="UP001278500"/>
    </source>
</evidence>
<dbReference type="PANTHER" id="PTHR33112">
    <property type="entry name" value="DOMAIN PROTEIN, PUTATIVE-RELATED"/>
    <property type="match status" value="1"/>
</dbReference>
<name>A0AAE0MQN0_9PEZI</name>
<dbReference type="Proteomes" id="UP001278500">
    <property type="component" value="Unassembled WGS sequence"/>
</dbReference>
<reference evidence="2" key="2">
    <citation type="submission" date="2023-06" db="EMBL/GenBank/DDBJ databases">
        <authorList>
            <consortium name="Lawrence Berkeley National Laboratory"/>
            <person name="Haridas S."/>
            <person name="Hensen N."/>
            <person name="Bonometti L."/>
            <person name="Westerberg I."/>
            <person name="Brannstrom I.O."/>
            <person name="Guillou S."/>
            <person name="Cros-Aarteil S."/>
            <person name="Calhoun S."/>
            <person name="Kuo A."/>
            <person name="Mondo S."/>
            <person name="Pangilinan J."/>
            <person name="Riley R."/>
            <person name="Labutti K."/>
            <person name="Andreopoulos B."/>
            <person name="Lipzen A."/>
            <person name="Chen C."/>
            <person name="Yanf M."/>
            <person name="Daum C."/>
            <person name="Ng V."/>
            <person name="Clum A."/>
            <person name="Steindorff A."/>
            <person name="Ohm R."/>
            <person name="Martin F."/>
            <person name="Silar P."/>
            <person name="Natvig D."/>
            <person name="Lalanne C."/>
            <person name="Gautier V."/>
            <person name="Ament-Velasquez S.L."/>
            <person name="Kruys A."/>
            <person name="Hutchinson M.I."/>
            <person name="Powell A.J."/>
            <person name="Barry K."/>
            <person name="Miller A.N."/>
            <person name="Grigoriev I.V."/>
            <person name="Debuchy R."/>
            <person name="Gladieux P."/>
            <person name="Thoren M.H."/>
            <person name="Johannesson H."/>
        </authorList>
    </citation>
    <scope>NUCLEOTIDE SEQUENCE</scope>
    <source>
        <strain evidence="2">CBS 560.94</strain>
    </source>
</reference>
<reference evidence="2" key="1">
    <citation type="journal article" date="2023" name="Mol. Phylogenet. Evol.">
        <title>Genome-scale phylogeny and comparative genomics of the fungal order Sordariales.</title>
        <authorList>
            <person name="Hensen N."/>
            <person name="Bonometti L."/>
            <person name="Westerberg I."/>
            <person name="Brannstrom I.O."/>
            <person name="Guillou S."/>
            <person name="Cros-Aarteil S."/>
            <person name="Calhoun S."/>
            <person name="Haridas S."/>
            <person name="Kuo A."/>
            <person name="Mondo S."/>
            <person name="Pangilinan J."/>
            <person name="Riley R."/>
            <person name="LaButti K."/>
            <person name="Andreopoulos B."/>
            <person name="Lipzen A."/>
            <person name="Chen C."/>
            <person name="Yan M."/>
            <person name="Daum C."/>
            <person name="Ng V."/>
            <person name="Clum A."/>
            <person name="Steindorff A."/>
            <person name="Ohm R.A."/>
            <person name="Martin F."/>
            <person name="Silar P."/>
            <person name="Natvig D.O."/>
            <person name="Lalanne C."/>
            <person name="Gautier V."/>
            <person name="Ament-Velasquez S.L."/>
            <person name="Kruys A."/>
            <person name="Hutchinson M.I."/>
            <person name="Powell A.J."/>
            <person name="Barry K."/>
            <person name="Miller A.N."/>
            <person name="Grigoriev I.V."/>
            <person name="Debuchy R."/>
            <person name="Gladieux P."/>
            <person name="Hiltunen Thoren M."/>
            <person name="Johannesson H."/>
        </authorList>
    </citation>
    <scope>NUCLEOTIDE SEQUENCE</scope>
    <source>
        <strain evidence="2">CBS 560.94</strain>
    </source>
</reference>
<feature type="domain" description="Heterokaryon incompatibility" evidence="1">
    <location>
        <begin position="186"/>
        <end position="345"/>
    </location>
</feature>
<evidence type="ECO:0000313" key="2">
    <source>
        <dbReference type="EMBL" id="KAK3342538.1"/>
    </source>
</evidence>
<protein>
    <submittedName>
        <fullName evidence="2">Heterokaryon incompatibility protein-domain-containing protein</fullName>
    </submittedName>
</protein>
<sequence length="656" mass="76235">MICPTCIETFQLAIDKFKPDGLIRFTHHHRTVHSFSASVKQDCYLCTLVWNTLEVVPNCWPTFKSSWDKYQPSLDDDDCDLVVTSLGLRGLGWKGQPQSECYDINILCHLPTQRRATYTPTTASPLSLLLAGLWLEDCVENHERCNSRQEDTGWRPTRLLSIEQNERLETTIRLINTAQEMPTNPYGTVTHRWGFTDEDKERVILTRATYPTLTKGILLASMPRLFQDIITFAHQLGLRYIWIDAFCILQDNDNNDWQRESSLMQKVYTNSYCNLSAADATSWSESLVNARNTGLIASPVIELKRSRDDGTPIFARQQYLIFDPTFWRREVTEALVNTRGWVLQERQQLIAAEIFPDGLHPRISEAGRTMYKDNDLFFDTKFSYTEQKGDELNLYHLWARLVESYTACELTFESDKLVACSGLAKIIQARINDEYVAGMWRKYLEHELLWQPIFRHSSQPRFAFLPTVKKSHLPSWTWASIDRACTRDPVRYYETLLYKVENVDLTYATGDPTGDILSGRIRLRGILMPAKLIKTTHEQPEIYWKVCIEGVELEGVTRYVERFILAREPFKDGFPVALNHFQENFERENAAQQIFAMPALMAILLFRLLDPKRGVYERLGIFKRYDENYVNGERKKERERVPCVEFSEGMHSFLVV</sequence>
<dbReference type="Pfam" id="PF06985">
    <property type="entry name" value="HET"/>
    <property type="match status" value="1"/>
</dbReference>
<dbReference type="RefSeq" id="XP_062680331.1">
    <property type="nucleotide sequence ID" value="XM_062828334.1"/>
</dbReference>
<organism evidence="2 3">
    <name type="scientific">Neurospora tetraspora</name>
    <dbReference type="NCBI Taxonomy" id="94610"/>
    <lineage>
        <taxon>Eukaryota</taxon>
        <taxon>Fungi</taxon>
        <taxon>Dikarya</taxon>
        <taxon>Ascomycota</taxon>
        <taxon>Pezizomycotina</taxon>
        <taxon>Sordariomycetes</taxon>
        <taxon>Sordariomycetidae</taxon>
        <taxon>Sordariales</taxon>
        <taxon>Sordariaceae</taxon>
        <taxon>Neurospora</taxon>
    </lineage>
</organism>
<dbReference type="InterPro" id="IPR010730">
    <property type="entry name" value="HET"/>
</dbReference>
<dbReference type="AlphaFoldDB" id="A0AAE0MQN0"/>
<comment type="caution">
    <text evidence="2">The sequence shown here is derived from an EMBL/GenBank/DDBJ whole genome shotgun (WGS) entry which is preliminary data.</text>
</comment>
<keyword evidence="3" id="KW-1185">Reference proteome</keyword>
<dbReference type="EMBL" id="JAUEPP010000005">
    <property type="protein sequence ID" value="KAK3342538.1"/>
    <property type="molecule type" value="Genomic_DNA"/>
</dbReference>
<dbReference type="PANTHER" id="PTHR33112:SF11">
    <property type="entry name" value="HETEROKARYON INCOMPATIBILITY DOMAIN-CONTAINING PROTEIN"/>
    <property type="match status" value="1"/>
</dbReference>
<accession>A0AAE0MQN0</accession>
<dbReference type="GeneID" id="87865488"/>